<dbReference type="InterPro" id="IPR050397">
    <property type="entry name" value="Env_Response_Regulators"/>
</dbReference>
<accession>A0ABX3IKZ9</accession>
<keyword evidence="1" id="KW-0805">Transcription regulation</keyword>
<name>A0ABX3IKZ9_9BACT</name>
<feature type="domain" description="Cyclic nucleotide-binding" evidence="4">
    <location>
        <begin position="24"/>
        <end position="125"/>
    </location>
</feature>
<dbReference type="InterPro" id="IPR000595">
    <property type="entry name" value="cNMP-bd_dom"/>
</dbReference>
<evidence type="ECO:0000256" key="3">
    <source>
        <dbReference type="ARBA" id="ARBA00023163"/>
    </source>
</evidence>
<comment type="caution">
    <text evidence="6">The sequence shown here is derived from an EMBL/GenBank/DDBJ whole genome shotgun (WGS) entry which is preliminary data.</text>
</comment>
<dbReference type="PANTHER" id="PTHR24567">
    <property type="entry name" value="CRP FAMILY TRANSCRIPTIONAL REGULATORY PROTEIN"/>
    <property type="match status" value="1"/>
</dbReference>
<organism evidence="6 7">
    <name type="scientific">Thermosipho affectus</name>
    <dbReference type="NCBI Taxonomy" id="660294"/>
    <lineage>
        <taxon>Bacteria</taxon>
        <taxon>Thermotogati</taxon>
        <taxon>Thermotogota</taxon>
        <taxon>Thermotogae</taxon>
        <taxon>Thermotogales</taxon>
        <taxon>Fervidobacteriaceae</taxon>
        <taxon>Thermosipho</taxon>
    </lineage>
</organism>
<dbReference type="InterPro" id="IPR014710">
    <property type="entry name" value="RmlC-like_jellyroll"/>
</dbReference>
<dbReference type="InterPro" id="IPR018490">
    <property type="entry name" value="cNMP-bd_dom_sf"/>
</dbReference>
<sequence length="210" mass="24481">MSKKNITKEILSLKENIKEHCKIFHIEKNEVLHSPHEKLEQISVVLKGRLKVVKFTSEGNEQVVKYISEMESFGEGLIFAGEFYPSFIISEKKSEIMEISKEGILFLLKNNEEFLITYLNEISRKMVNLSNVIDILIIKSVKERIIKYFSLLHKTQNSDVIFFKSKQKIANDIGSVREVVSKKIKELEKEGIIKIIDKNHIKIINKRLFE</sequence>
<dbReference type="CDD" id="cd00038">
    <property type="entry name" value="CAP_ED"/>
    <property type="match status" value="1"/>
</dbReference>
<evidence type="ECO:0000259" key="4">
    <source>
        <dbReference type="PROSITE" id="PS50042"/>
    </source>
</evidence>
<evidence type="ECO:0000313" key="7">
    <source>
        <dbReference type="Proteomes" id="UP000242616"/>
    </source>
</evidence>
<keyword evidence="2" id="KW-0238">DNA-binding</keyword>
<feature type="domain" description="HTH crp-type" evidence="5">
    <location>
        <begin position="139"/>
        <end position="207"/>
    </location>
</feature>
<dbReference type="SMART" id="SM00100">
    <property type="entry name" value="cNMP"/>
    <property type="match status" value="1"/>
</dbReference>
<dbReference type="SMART" id="SM00419">
    <property type="entry name" value="HTH_CRP"/>
    <property type="match status" value="1"/>
</dbReference>
<dbReference type="PROSITE" id="PS50042">
    <property type="entry name" value="CNMP_BINDING_3"/>
    <property type="match status" value="1"/>
</dbReference>
<keyword evidence="3" id="KW-0804">Transcription</keyword>
<dbReference type="EMBL" id="LBFC01000018">
    <property type="protein sequence ID" value="ONN27328.1"/>
    <property type="molecule type" value="Genomic_DNA"/>
</dbReference>
<dbReference type="Proteomes" id="UP000242616">
    <property type="component" value="Unassembled WGS sequence"/>
</dbReference>
<keyword evidence="7" id="KW-1185">Reference proteome</keyword>
<dbReference type="InterPro" id="IPR012318">
    <property type="entry name" value="HTH_CRP"/>
</dbReference>
<dbReference type="SUPFAM" id="SSF51206">
    <property type="entry name" value="cAMP-binding domain-like"/>
    <property type="match status" value="1"/>
</dbReference>
<dbReference type="InterPro" id="IPR036390">
    <property type="entry name" value="WH_DNA-bd_sf"/>
</dbReference>
<dbReference type="Pfam" id="PF13545">
    <property type="entry name" value="HTH_Crp_2"/>
    <property type="match status" value="1"/>
</dbReference>
<dbReference type="Gene3D" id="2.60.120.10">
    <property type="entry name" value="Jelly Rolls"/>
    <property type="match status" value="1"/>
</dbReference>
<dbReference type="PANTHER" id="PTHR24567:SF26">
    <property type="entry name" value="REGULATORY PROTEIN YEIL"/>
    <property type="match status" value="1"/>
</dbReference>
<dbReference type="SUPFAM" id="SSF46785">
    <property type="entry name" value="Winged helix' DNA-binding domain"/>
    <property type="match status" value="1"/>
</dbReference>
<gene>
    <name evidence="6" type="ORF">XJ44_04480</name>
</gene>
<reference evidence="6 7" key="1">
    <citation type="submission" date="2015-06" db="EMBL/GenBank/DDBJ databases">
        <title>Genome sequencing of Thermotogales isolates from hydrothermal vents.</title>
        <authorList>
            <person name="Haverkamp T.H."/>
            <person name="Kublanov I.V."/>
            <person name="Nesbo C.L."/>
        </authorList>
    </citation>
    <scope>NUCLEOTIDE SEQUENCE [LARGE SCALE GENOMIC DNA]</scope>
    <source>
        <strain evidence="7">ik275mar</strain>
    </source>
</reference>
<evidence type="ECO:0000313" key="6">
    <source>
        <dbReference type="EMBL" id="ONN27328.1"/>
    </source>
</evidence>
<evidence type="ECO:0000256" key="2">
    <source>
        <dbReference type="ARBA" id="ARBA00023125"/>
    </source>
</evidence>
<evidence type="ECO:0000259" key="5">
    <source>
        <dbReference type="PROSITE" id="PS51063"/>
    </source>
</evidence>
<evidence type="ECO:0000256" key="1">
    <source>
        <dbReference type="ARBA" id="ARBA00023015"/>
    </source>
</evidence>
<protein>
    <submittedName>
        <fullName evidence="6">Crp/Fnr family transcriptional regulator</fullName>
    </submittedName>
</protein>
<dbReference type="Pfam" id="PF00027">
    <property type="entry name" value="cNMP_binding"/>
    <property type="match status" value="1"/>
</dbReference>
<proteinExistence type="predicted"/>
<dbReference type="PROSITE" id="PS51063">
    <property type="entry name" value="HTH_CRP_2"/>
    <property type="match status" value="1"/>
</dbReference>